<dbReference type="InterPro" id="IPR006638">
    <property type="entry name" value="Elp3/MiaA/NifB-like_rSAM"/>
</dbReference>
<evidence type="ECO:0000256" key="4">
    <source>
        <dbReference type="ARBA" id="ARBA00023014"/>
    </source>
</evidence>
<keyword evidence="4" id="KW-0411">Iron-sulfur</keyword>
<dbReference type="SMART" id="SM00729">
    <property type="entry name" value="Elp3"/>
    <property type="match status" value="1"/>
</dbReference>
<dbReference type="InterPro" id="IPR058240">
    <property type="entry name" value="rSAM_sf"/>
</dbReference>
<evidence type="ECO:0000256" key="2">
    <source>
        <dbReference type="ARBA" id="ARBA00022723"/>
    </source>
</evidence>
<evidence type="ECO:0000256" key="3">
    <source>
        <dbReference type="ARBA" id="ARBA00023004"/>
    </source>
</evidence>
<dbReference type="SFLD" id="SFLDS00029">
    <property type="entry name" value="Radical_SAM"/>
    <property type="match status" value="1"/>
</dbReference>
<keyword evidence="3" id="KW-0408">Iron</keyword>
<keyword evidence="7" id="KW-1185">Reference proteome</keyword>
<keyword evidence="6" id="KW-0560">Oxidoreductase</keyword>
<dbReference type="CDD" id="cd01335">
    <property type="entry name" value="Radical_SAM"/>
    <property type="match status" value="1"/>
</dbReference>
<comment type="caution">
    <text evidence="6">The sequence shown here is derived from an EMBL/GenBank/DDBJ whole genome shotgun (WGS) entry which is preliminary data.</text>
</comment>
<evidence type="ECO:0000313" key="7">
    <source>
        <dbReference type="Proteomes" id="UP001651880"/>
    </source>
</evidence>
<protein>
    <submittedName>
        <fullName evidence="6">Coproporphyrinogen dehydrogenase HemZ</fullName>
        <ecNumber evidence="6">1.3.98.3</ecNumber>
    </submittedName>
</protein>
<dbReference type="EC" id="1.3.98.3" evidence="6"/>
<dbReference type="InterPro" id="IPR034505">
    <property type="entry name" value="Coproporphyrinogen-III_oxidase"/>
</dbReference>
<gene>
    <name evidence="6" type="primary">hemZ</name>
    <name evidence="6" type="ORF">LJD61_09360</name>
</gene>
<name>A0ABT1NF23_9FIRM</name>
<dbReference type="SFLD" id="SFLDF00310">
    <property type="entry name" value="oxygen-independent_coproporphy"/>
    <property type="match status" value="1"/>
</dbReference>
<proteinExistence type="predicted"/>
<evidence type="ECO:0000259" key="5">
    <source>
        <dbReference type="PROSITE" id="PS51918"/>
    </source>
</evidence>
<dbReference type="SFLD" id="SFLDG01082">
    <property type="entry name" value="B12-binding_domain_containing"/>
    <property type="match status" value="1"/>
</dbReference>
<reference evidence="6 7" key="1">
    <citation type="submission" date="2021-10" db="EMBL/GenBank/DDBJ databases">
        <title>Lutispora strain m25 sp. nov., a thermophilic, non-spore-forming bacterium isolated from a lab-scale methanogenic bioreactor digesting anaerobic sludge.</title>
        <authorList>
            <person name="El Houari A."/>
            <person name="Mcdonald J."/>
        </authorList>
    </citation>
    <scope>NUCLEOTIDE SEQUENCE [LARGE SCALE GENOMIC DNA]</scope>
    <source>
        <strain evidence="7">m25</strain>
    </source>
</reference>
<dbReference type="InterPro" id="IPR013785">
    <property type="entry name" value="Aldolase_TIM"/>
</dbReference>
<dbReference type="InterPro" id="IPR023995">
    <property type="entry name" value="HemZ"/>
</dbReference>
<dbReference type="InterPro" id="IPR007197">
    <property type="entry name" value="rSAM"/>
</dbReference>
<dbReference type="GO" id="GO:0051989">
    <property type="term" value="F:coproporphyrinogen dehydrogenase activity"/>
    <property type="evidence" value="ECO:0007669"/>
    <property type="project" value="UniProtKB-EC"/>
</dbReference>
<dbReference type="Pfam" id="PF04055">
    <property type="entry name" value="Radical_SAM"/>
    <property type="match status" value="1"/>
</dbReference>
<evidence type="ECO:0000313" key="6">
    <source>
        <dbReference type="EMBL" id="MCQ1529751.1"/>
    </source>
</evidence>
<dbReference type="Gene3D" id="3.20.20.70">
    <property type="entry name" value="Aldolase class I"/>
    <property type="match status" value="1"/>
</dbReference>
<keyword evidence="2" id="KW-0479">Metal-binding</keyword>
<keyword evidence="1" id="KW-0949">S-adenosyl-L-methionine</keyword>
<organism evidence="6 7">
    <name type="scientific">Lutispora saccharofermentans</name>
    <dbReference type="NCBI Taxonomy" id="3024236"/>
    <lineage>
        <taxon>Bacteria</taxon>
        <taxon>Bacillati</taxon>
        <taxon>Bacillota</taxon>
        <taxon>Clostridia</taxon>
        <taxon>Lutisporales</taxon>
        <taxon>Lutisporaceae</taxon>
        <taxon>Lutispora</taxon>
    </lineage>
</organism>
<dbReference type="PANTHER" id="PTHR13932">
    <property type="entry name" value="COPROPORPHYRINIGEN III OXIDASE"/>
    <property type="match status" value="1"/>
</dbReference>
<dbReference type="PROSITE" id="PS51918">
    <property type="entry name" value="RADICAL_SAM"/>
    <property type="match status" value="1"/>
</dbReference>
<dbReference type="RefSeq" id="WP_255227272.1">
    <property type="nucleotide sequence ID" value="NZ_JAJEKE010000007.1"/>
</dbReference>
<dbReference type="PANTHER" id="PTHR13932:SF1">
    <property type="entry name" value="OXYGEN-INDEPENDENT COPROPORPHYRINOGEN-III OXIDASE-LIKE PROTEIN HEMZ"/>
    <property type="match status" value="1"/>
</dbReference>
<accession>A0ABT1NF23</accession>
<dbReference type="Proteomes" id="UP001651880">
    <property type="component" value="Unassembled WGS sequence"/>
</dbReference>
<dbReference type="SFLD" id="SFLDG01065">
    <property type="entry name" value="anaerobic_coproporphyrinogen-I"/>
    <property type="match status" value="1"/>
</dbReference>
<feature type="domain" description="Radical SAM core" evidence="5">
    <location>
        <begin position="166"/>
        <end position="400"/>
    </location>
</feature>
<dbReference type="EMBL" id="JAJEKE010000007">
    <property type="protein sequence ID" value="MCQ1529751.1"/>
    <property type="molecule type" value="Genomic_DNA"/>
</dbReference>
<dbReference type="SUPFAM" id="SSF102114">
    <property type="entry name" value="Radical SAM enzymes"/>
    <property type="match status" value="1"/>
</dbReference>
<dbReference type="NCBIfam" id="TIGR03994">
    <property type="entry name" value="rSAM_HemZ"/>
    <property type="match status" value="1"/>
</dbReference>
<evidence type="ECO:0000256" key="1">
    <source>
        <dbReference type="ARBA" id="ARBA00022691"/>
    </source>
</evidence>
<sequence>MILLKLIGHEYLNEISDIIKLFFGKEVIRLYDNLENDAMNGKHVLIGSEIITAENKTFYKSSYCCLADNKTDDYTLVKEGGLLNSKEVKRALKVSMYKLLSKTTGKQLPWGILTGIRPIKIVHQLLEKNMEKDEIIHYLKDEYYVSDDRALLSIEVALAEEKYIRKPDKNQISIYIGIPFCPTRCSYCSFTSNPIDKNKDLVQPYLDALMMEISQVSQYLKNKGVKAQSVYIGGGTPTSLSAEDLSELLECINGFWHGSEEFTCEAGRPDTITADKLKALKNQGITRLSINPQTMDDETLIRIGRKHDHAQIIQSFHLARSLGFDNINMDMILGLPGEGLEEVKNTLNWMARLNPENVTVHTLAIKRASIYNEISPDMGKHCDDMIYEMMKLAREALECHGYHPYYLYRQKYMAQNLENIGFCKKDRECIYNIQIMEEKQSIIAFGADSVSKVFFQEEDRLERQHDIKDLILYIKNIKAQIDKKLELLSKLF</sequence>